<evidence type="ECO:0000313" key="3">
    <source>
        <dbReference type="EMBL" id="GBP44030.1"/>
    </source>
</evidence>
<dbReference type="PANTHER" id="PTHR21505">
    <property type="entry name" value="MADF DOMAIN-CONTAINING PROTEIN-RELATED"/>
    <property type="match status" value="1"/>
</dbReference>
<evidence type="ECO:0000313" key="4">
    <source>
        <dbReference type="Proteomes" id="UP000299102"/>
    </source>
</evidence>
<dbReference type="PANTHER" id="PTHR21505:SF12">
    <property type="entry name" value="MADF DOMAIN-CONTAINING PROTEIN-RELATED"/>
    <property type="match status" value="1"/>
</dbReference>
<dbReference type="Pfam" id="PF10545">
    <property type="entry name" value="MADF_DNA_bdg"/>
    <property type="match status" value="1"/>
</dbReference>
<keyword evidence="4" id="KW-1185">Reference proteome</keyword>
<dbReference type="Proteomes" id="UP000299102">
    <property type="component" value="Unassembled WGS sequence"/>
</dbReference>
<feature type="region of interest" description="Disordered" evidence="1">
    <location>
        <begin position="146"/>
        <end position="174"/>
    </location>
</feature>
<sequence>MDDVKVLREIIRYYEIKRVLWDANNLKYFNKNEREDAWREISSKFNIPVKEIKKKVNSLLGSYRREKSRDKKSFVTGSGADDIYSSKWFAYTWFEFLKNKNIPNVTTDTMSQNVQEEIEVANSCTDVSITVTDTISTDVITTSIAQSTNNSSPVSTTATQPVSNRTISSRKRRAAEEKKQQAMLEGAYNLLKRTSEPADDALVVFGNHVANELRKYDSQTLPYVKKAILDILFQADTGQFPRRGYYTADYYSSPSSNSAVTINVPTPPSQSLISTEPSETVQLVQSLLPSTPYPETINSLENTDLEYFDM</sequence>
<reference evidence="3 4" key="1">
    <citation type="journal article" date="2019" name="Commun. Biol.">
        <title>The bagworm genome reveals a unique fibroin gene that provides high tensile strength.</title>
        <authorList>
            <person name="Kono N."/>
            <person name="Nakamura H."/>
            <person name="Ohtoshi R."/>
            <person name="Tomita M."/>
            <person name="Numata K."/>
            <person name="Arakawa K."/>
        </authorList>
    </citation>
    <scope>NUCLEOTIDE SEQUENCE [LARGE SCALE GENOMIC DNA]</scope>
</reference>
<feature type="domain" description="MADF" evidence="2">
    <location>
        <begin position="9"/>
        <end position="102"/>
    </location>
</feature>
<organism evidence="3 4">
    <name type="scientific">Eumeta variegata</name>
    <name type="common">Bagworm moth</name>
    <name type="synonym">Eumeta japonica</name>
    <dbReference type="NCBI Taxonomy" id="151549"/>
    <lineage>
        <taxon>Eukaryota</taxon>
        <taxon>Metazoa</taxon>
        <taxon>Ecdysozoa</taxon>
        <taxon>Arthropoda</taxon>
        <taxon>Hexapoda</taxon>
        <taxon>Insecta</taxon>
        <taxon>Pterygota</taxon>
        <taxon>Neoptera</taxon>
        <taxon>Endopterygota</taxon>
        <taxon>Lepidoptera</taxon>
        <taxon>Glossata</taxon>
        <taxon>Ditrysia</taxon>
        <taxon>Tineoidea</taxon>
        <taxon>Psychidae</taxon>
        <taxon>Oiketicinae</taxon>
        <taxon>Eumeta</taxon>
    </lineage>
</organism>
<dbReference type="EMBL" id="BGZK01000446">
    <property type="protein sequence ID" value="GBP44030.1"/>
    <property type="molecule type" value="Genomic_DNA"/>
</dbReference>
<gene>
    <name evidence="3" type="ORF">EVAR_85184_1</name>
</gene>
<comment type="caution">
    <text evidence="3">The sequence shown here is derived from an EMBL/GenBank/DDBJ whole genome shotgun (WGS) entry which is preliminary data.</text>
</comment>
<dbReference type="OrthoDB" id="10051975at2759"/>
<feature type="compositionally biased region" description="Polar residues" evidence="1">
    <location>
        <begin position="146"/>
        <end position="167"/>
    </location>
</feature>
<dbReference type="SMART" id="SM00595">
    <property type="entry name" value="MADF"/>
    <property type="match status" value="1"/>
</dbReference>
<evidence type="ECO:0000256" key="1">
    <source>
        <dbReference type="SAM" id="MobiDB-lite"/>
    </source>
</evidence>
<dbReference type="PROSITE" id="PS51029">
    <property type="entry name" value="MADF"/>
    <property type="match status" value="1"/>
</dbReference>
<accession>A0A4C1VZK4</accession>
<dbReference type="AlphaFoldDB" id="A0A4C1VZK4"/>
<protein>
    <recommendedName>
        <fullName evidence="2">MADF domain-containing protein</fullName>
    </recommendedName>
</protein>
<proteinExistence type="predicted"/>
<evidence type="ECO:0000259" key="2">
    <source>
        <dbReference type="PROSITE" id="PS51029"/>
    </source>
</evidence>
<name>A0A4C1VZK4_EUMVA</name>
<dbReference type="InterPro" id="IPR006578">
    <property type="entry name" value="MADF-dom"/>
</dbReference>